<dbReference type="SUPFAM" id="SSF52540">
    <property type="entry name" value="P-loop containing nucleoside triphosphate hydrolases"/>
    <property type="match status" value="1"/>
</dbReference>
<dbReference type="PANTHER" id="PTHR43166:SF9">
    <property type="entry name" value="GLUTAMATE_ASPARTATE IMPORT ATP-BINDING PROTEIN GLTL"/>
    <property type="match status" value="1"/>
</dbReference>
<dbReference type="InterPro" id="IPR027417">
    <property type="entry name" value="P-loop_NTPase"/>
</dbReference>
<keyword evidence="12" id="KW-1185">Reference proteome</keyword>
<evidence type="ECO:0000256" key="8">
    <source>
        <dbReference type="ARBA" id="ARBA00023136"/>
    </source>
</evidence>
<evidence type="ECO:0000313" key="13">
    <source>
        <dbReference type="Proteomes" id="UP000184533"/>
    </source>
</evidence>
<comment type="subcellular location">
    <subcellularLocation>
        <location evidence="1">Cell membrane</location>
        <topology evidence="1">Peripheral membrane protein</topology>
    </subcellularLocation>
</comment>
<evidence type="ECO:0000313" key="10">
    <source>
        <dbReference type="EMBL" id="KKB83720.1"/>
    </source>
</evidence>
<evidence type="ECO:0000256" key="4">
    <source>
        <dbReference type="ARBA" id="ARBA00022475"/>
    </source>
</evidence>
<dbReference type="GO" id="GO:0015424">
    <property type="term" value="F:ABC-type amino acid transporter activity"/>
    <property type="evidence" value="ECO:0007669"/>
    <property type="project" value="InterPro"/>
</dbReference>
<keyword evidence="5" id="KW-0547">Nucleotide-binding</keyword>
<dbReference type="GO" id="GO:0005886">
    <property type="term" value="C:plasma membrane"/>
    <property type="evidence" value="ECO:0007669"/>
    <property type="project" value="UniProtKB-SubCell"/>
</dbReference>
<organism evidence="10 12">
    <name type="scientific">Devosia limi DSM 17137</name>
    <dbReference type="NCBI Taxonomy" id="1121477"/>
    <lineage>
        <taxon>Bacteria</taxon>
        <taxon>Pseudomonadati</taxon>
        <taxon>Pseudomonadota</taxon>
        <taxon>Alphaproteobacteria</taxon>
        <taxon>Hyphomicrobiales</taxon>
        <taxon>Devosiaceae</taxon>
        <taxon>Devosia</taxon>
    </lineage>
</organism>
<dbReference type="EMBL" id="LAJF01000089">
    <property type="protein sequence ID" value="KKB83720.1"/>
    <property type="molecule type" value="Genomic_DNA"/>
</dbReference>
<dbReference type="PROSITE" id="PS00211">
    <property type="entry name" value="ABC_TRANSPORTER_1"/>
    <property type="match status" value="1"/>
</dbReference>
<accession>A0A0F5LN52</accession>
<dbReference type="PATRIC" id="fig|1121477.3.peg.3878"/>
<dbReference type="STRING" id="1121477.SAMN02745223_01022"/>
<sequence length="243" mass="26576">MALVEINNVRKTFGELEVLKGVTIEVEKGEIVTIIGRSGSGKSTLLRCINGLEQIDSGEIRIGEQVVHAKSTDLRKLRQHVGIVFQQFNLFPHMSVERNITLAPILAGRVQKGAAARELALKVLTQVGLAEKIDAYPEQLSGGQQQRVAIARCLAMSPDLMLFDEVTSALDPELVGEVLKVMEDLARQGMTMILVTHEMGFARNVASKIVFMHAGKVHEQGPPAELFANPATPELQNFISSTR</sequence>
<keyword evidence="3" id="KW-0813">Transport</keyword>
<dbReference type="InterPro" id="IPR050086">
    <property type="entry name" value="MetN_ABC_transporter-like"/>
</dbReference>
<dbReference type="OrthoDB" id="8438829at2"/>
<proteinExistence type="inferred from homology"/>
<evidence type="ECO:0000256" key="1">
    <source>
        <dbReference type="ARBA" id="ARBA00004202"/>
    </source>
</evidence>
<dbReference type="Proteomes" id="UP000184533">
    <property type="component" value="Unassembled WGS sequence"/>
</dbReference>
<feature type="domain" description="ABC transporter" evidence="9">
    <location>
        <begin position="4"/>
        <end position="239"/>
    </location>
</feature>
<gene>
    <name evidence="11" type="ORF">SAMN02745223_01022</name>
    <name evidence="10" type="ORF">VW29_13595</name>
</gene>
<dbReference type="PROSITE" id="PS50893">
    <property type="entry name" value="ABC_TRANSPORTER_2"/>
    <property type="match status" value="1"/>
</dbReference>
<evidence type="ECO:0000256" key="7">
    <source>
        <dbReference type="ARBA" id="ARBA00022970"/>
    </source>
</evidence>
<reference evidence="10 12" key="1">
    <citation type="submission" date="2015-03" db="EMBL/GenBank/DDBJ databases">
        <authorList>
            <person name="Hassan Y.I."/>
            <person name="Lepp D."/>
            <person name="Zhou T."/>
        </authorList>
    </citation>
    <scope>NUCLEOTIDE SEQUENCE [LARGE SCALE GENOMIC DNA]</scope>
    <source>
        <strain evidence="10 12">DSM 17137</strain>
    </source>
</reference>
<protein>
    <submittedName>
        <fullName evidence="10">Amino acid ABC transporter ATP-binding protein</fullName>
    </submittedName>
    <submittedName>
        <fullName evidence="11">Polar amino acid transport system ATP-binding protein</fullName>
    </submittedName>
</protein>
<evidence type="ECO:0000313" key="11">
    <source>
        <dbReference type="EMBL" id="SHE72836.1"/>
    </source>
</evidence>
<dbReference type="FunFam" id="3.40.50.300:FF:000020">
    <property type="entry name" value="Amino acid ABC transporter ATP-binding component"/>
    <property type="match status" value="1"/>
</dbReference>
<evidence type="ECO:0000313" key="12">
    <source>
        <dbReference type="Proteomes" id="UP000033608"/>
    </source>
</evidence>
<dbReference type="PIRSF" id="PIRSF039085">
    <property type="entry name" value="ABC_ATPase_HisP"/>
    <property type="match status" value="1"/>
</dbReference>
<keyword evidence="7" id="KW-0029">Amino-acid transport</keyword>
<keyword evidence="6 10" id="KW-0067">ATP-binding</keyword>
<evidence type="ECO:0000256" key="5">
    <source>
        <dbReference type="ARBA" id="ARBA00022741"/>
    </source>
</evidence>
<reference evidence="11 13" key="2">
    <citation type="submission" date="2016-11" db="EMBL/GenBank/DDBJ databases">
        <authorList>
            <person name="Jaros S."/>
            <person name="Januszkiewicz K."/>
            <person name="Wedrychowicz H."/>
        </authorList>
    </citation>
    <scope>NUCLEOTIDE SEQUENCE [LARGE SCALE GENOMIC DNA]</scope>
    <source>
        <strain evidence="11 13">DSM 17137</strain>
    </source>
</reference>
<dbReference type="AlphaFoldDB" id="A0A0F5LN52"/>
<keyword evidence="8" id="KW-0472">Membrane</keyword>
<name>A0A0F5LN52_9HYPH</name>
<dbReference type="GO" id="GO:0016887">
    <property type="term" value="F:ATP hydrolysis activity"/>
    <property type="evidence" value="ECO:0007669"/>
    <property type="project" value="InterPro"/>
</dbReference>
<dbReference type="Gene3D" id="3.40.50.300">
    <property type="entry name" value="P-loop containing nucleotide triphosphate hydrolases"/>
    <property type="match status" value="1"/>
</dbReference>
<dbReference type="Proteomes" id="UP000033608">
    <property type="component" value="Unassembled WGS sequence"/>
</dbReference>
<dbReference type="RefSeq" id="WP_046135797.1">
    <property type="nucleotide sequence ID" value="NZ_FQVC01000002.1"/>
</dbReference>
<dbReference type="InterPro" id="IPR003439">
    <property type="entry name" value="ABC_transporter-like_ATP-bd"/>
</dbReference>
<dbReference type="EMBL" id="FQVC01000002">
    <property type="protein sequence ID" value="SHE72836.1"/>
    <property type="molecule type" value="Genomic_DNA"/>
</dbReference>
<dbReference type="InterPro" id="IPR003593">
    <property type="entry name" value="AAA+_ATPase"/>
</dbReference>
<evidence type="ECO:0000256" key="6">
    <source>
        <dbReference type="ARBA" id="ARBA00022840"/>
    </source>
</evidence>
<dbReference type="PANTHER" id="PTHR43166">
    <property type="entry name" value="AMINO ACID IMPORT ATP-BINDING PROTEIN"/>
    <property type="match status" value="1"/>
</dbReference>
<dbReference type="SMART" id="SM00382">
    <property type="entry name" value="AAA"/>
    <property type="match status" value="1"/>
</dbReference>
<dbReference type="GO" id="GO:0005524">
    <property type="term" value="F:ATP binding"/>
    <property type="evidence" value="ECO:0007669"/>
    <property type="project" value="UniProtKB-KW"/>
</dbReference>
<evidence type="ECO:0000256" key="2">
    <source>
        <dbReference type="ARBA" id="ARBA00005417"/>
    </source>
</evidence>
<dbReference type="InterPro" id="IPR030679">
    <property type="entry name" value="ABC_ATPase_HisP-typ"/>
</dbReference>
<comment type="similarity">
    <text evidence="2">Belongs to the ABC transporter superfamily.</text>
</comment>
<dbReference type="CDD" id="cd03262">
    <property type="entry name" value="ABC_HisP_GlnQ"/>
    <property type="match status" value="1"/>
</dbReference>
<evidence type="ECO:0000259" key="9">
    <source>
        <dbReference type="PROSITE" id="PS50893"/>
    </source>
</evidence>
<dbReference type="InterPro" id="IPR017871">
    <property type="entry name" value="ABC_transporter-like_CS"/>
</dbReference>
<dbReference type="Pfam" id="PF00005">
    <property type="entry name" value="ABC_tran"/>
    <property type="match status" value="1"/>
</dbReference>
<keyword evidence="4" id="KW-1003">Cell membrane</keyword>
<evidence type="ECO:0000256" key="3">
    <source>
        <dbReference type="ARBA" id="ARBA00022448"/>
    </source>
</evidence>